<sequence>MITLAGEILAIGNNKDGRISGSLPKKELTEFAKYELKNSKNRRCIPISAVCGRFYTLYLVTIKGTNKNYLAYSSRRMEIVLVTEAMRRVFCFVRNIINDLSNKEKVTVMYELSEAMKEVHIHGMIHRDLKPENNLLDSSKHVKLTDFGVSCIVDVTSQTQSKTAGLGPLKFMAPELLQESTHYILRCCCILHPDR</sequence>
<dbReference type="InterPro" id="IPR011009">
    <property type="entry name" value="Kinase-like_dom_sf"/>
</dbReference>
<dbReference type="Gene3D" id="1.10.510.10">
    <property type="entry name" value="Transferase(Phosphotransferase) domain 1"/>
    <property type="match status" value="1"/>
</dbReference>
<dbReference type="SMART" id="SM00220">
    <property type="entry name" value="S_TKc"/>
    <property type="match status" value="1"/>
</dbReference>
<protein>
    <recommendedName>
        <fullName evidence="1">Protein kinase domain-containing protein</fullName>
    </recommendedName>
</protein>
<dbReference type="Pfam" id="PF00069">
    <property type="entry name" value="Pkinase"/>
    <property type="match status" value="1"/>
</dbReference>
<gene>
    <name evidence="2" type="ORF">M9Y10_042778</name>
</gene>
<dbReference type="InterPro" id="IPR000719">
    <property type="entry name" value="Prot_kinase_dom"/>
</dbReference>
<dbReference type="Proteomes" id="UP001470230">
    <property type="component" value="Unassembled WGS sequence"/>
</dbReference>
<comment type="caution">
    <text evidence="2">The sequence shown here is derived from an EMBL/GenBank/DDBJ whole genome shotgun (WGS) entry which is preliminary data.</text>
</comment>
<dbReference type="PANTHER" id="PTHR44167:SF24">
    <property type="entry name" value="SERINE_THREONINE-PROTEIN KINASE CHK2"/>
    <property type="match status" value="1"/>
</dbReference>
<accession>A0ABR2JY61</accession>
<evidence type="ECO:0000313" key="3">
    <source>
        <dbReference type="Proteomes" id="UP001470230"/>
    </source>
</evidence>
<dbReference type="SUPFAM" id="SSF56112">
    <property type="entry name" value="Protein kinase-like (PK-like)"/>
    <property type="match status" value="1"/>
</dbReference>
<dbReference type="PANTHER" id="PTHR44167">
    <property type="entry name" value="OVARIAN-SPECIFIC SERINE/THREONINE-PROTEIN KINASE LOK-RELATED"/>
    <property type="match status" value="1"/>
</dbReference>
<evidence type="ECO:0000259" key="1">
    <source>
        <dbReference type="PROSITE" id="PS50011"/>
    </source>
</evidence>
<keyword evidence="3" id="KW-1185">Reference proteome</keyword>
<feature type="domain" description="Protein kinase" evidence="1">
    <location>
        <begin position="1"/>
        <end position="195"/>
    </location>
</feature>
<evidence type="ECO:0000313" key="2">
    <source>
        <dbReference type="EMBL" id="KAK8883681.1"/>
    </source>
</evidence>
<organism evidence="2 3">
    <name type="scientific">Tritrichomonas musculus</name>
    <dbReference type="NCBI Taxonomy" id="1915356"/>
    <lineage>
        <taxon>Eukaryota</taxon>
        <taxon>Metamonada</taxon>
        <taxon>Parabasalia</taxon>
        <taxon>Tritrichomonadida</taxon>
        <taxon>Tritrichomonadidae</taxon>
        <taxon>Tritrichomonas</taxon>
    </lineage>
</organism>
<name>A0ABR2JY61_9EUKA</name>
<dbReference type="EMBL" id="JAPFFF010000008">
    <property type="protein sequence ID" value="KAK8883681.1"/>
    <property type="molecule type" value="Genomic_DNA"/>
</dbReference>
<reference evidence="2 3" key="1">
    <citation type="submission" date="2024-04" db="EMBL/GenBank/DDBJ databases">
        <title>Tritrichomonas musculus Genome.</title>
        <authorList>
            <person name="Alves-Ferreira E."/>
            <person name="Grigg M."/>
            <person name="Lorenzi H."/>
            <person name="Galac M."/>
        </authorList>
    </citation>
    <scope>NUCLEOTIDE SEQUENCE [LARGE SCALE GENOMIC DNA]</scope>
    <source>
        <strain evidence="2 3">EAF2021</strain>
    </source>
</reference>
<dbReference type="PROSITE" id="PS50011">
    <property type="entry name" value="PROTEIN_KINASE_DOM"/>
    <property type="match status" value="1"/>
</dbReference>
<proteinExistence type="predicted"/>